<dbReference type="GO" id="GO:0016787">
    <property type="term" value="F:hydrolase activity"/>
    <property type="evidence" value="ECO:0007669"/>
    <property type="project" value="UniProtKB-KW"/>
</dbReference>
<dbReference type="PRINTS" id="PR00111">
    <property type="entry name" value="ABHYDROLASE"/>
</dbReference>
<reference evidence="3" key="1">
    <citation type="journal article" date="2019" name="Int. J. Syst. Evol. Microbiol.">
        <title>The Global Catalogue of Microorganisms (GCM) 10K type strain sequencing project: providing services to taxonomists for standard genome sequencing and annotation.</title>
        <authorList>
            <consortium name="The Broad Institute Genomics Platform"/>
            <consortium name="The Broad Institute Genome Sequencing Center for Infectious Disease"/>
            <person name="Wu L."/>
            <person name="Ma J."/>
        </authorList>
    </citation>
    <scope>NUCLEOTIDE SEQUENCE [LARGE SCALE GENOMIC DNA]</scope>
    <source>
        <strain evidence="3">TISTR 1827</strain>
    </source>
</reference>
<dbReference type="PANTHER" id="PTHR11614">
    <property type="entry name" value="PHOSPHOLIPASE-RELATED"/>
    <property type="match status" value="1"/>
</dbReference>
<evidence type="ECO:0000259" key="1">
    <source>
        <dbReference type="Pfam" id="PF12146"/>
    </source>
</evidence>
<dbReference type="Gene3D" id="3.40.50.1820">
    <property type="entry name" value="alpha/beta hydrolase"/>
    <property type="match status" value="1"/>
</dbReference>
<sequence length="274" mass="30693">MLRHDWTIVCRDGAELYVREWQPSEGVVKGLVCLLHGMGEHGERYSHLAKALAEDGFAVIAPDQRGHGRTPGKRGHIPPYAAMDDAETVLREAMDRHPFVPAFLYGHSMGGNIALNCALRYKPPIRGLVLSSPWLRLAFRPPAVKVWLGRGIARLSPEFSQPTGLRKEDLYRPGYIRETEDPYVHTSITVSSFLDLEETGKWALRHAASLHCPLLLLHGTADRITSWAASAELSDTLGERCRFLSWQDGLHELHNDAEGKEVIYAVSNWMQGQL</sequence>
<comment type="caution">
    <text evidence="2">The sequence shown here is derived from an EMBL/GenBank/DDBJ whole genome shotgun (WGS) entry which is preliminary data.</text>
</comment>
<organism evidence="2 3">
    <name type="scientific">Paenibacillus thailandensis</name>
    <dbReference type="NCBI Taxonomy" id="393250"/>
    <lineage>
        <taxon>Bacteria</taxon>
        <taxon>Bacillati</taxon>
        <taxon>Bacillota</taxon>
        <taxon>Bacilli</taxon>
        <taxon>Bacillales</taxon>
        <taxon>Paenibacillaceae</taxon>
        <taxon>Paenibacillus</taxon>
    </lineage>
</organism>
<name>A0ABW5R224_9BACL</name>
<keyword evidence="3" id="KW-1185">Reference proteome</keyword>
<proteinExistence type="predicted"/>
<evidence type="ECO:0000313" key="3">
    <source>
        <dbReference type="Proteomes" id="UP001597493"/>
    </source>
</evidence>
<accession>A0ABW5R224</accession>
<dbReference type="InterPro" id="IPR029058">
    <property type="entry name" value="AB_hydrolase_fold"/>
</dbReference>
<dbReference type="InterPro" id="IPR000073">
    <property type="entry name" value="AB_hydrolase_1"/>
</dbReference>
<protein>
    <submittedName>
        <fullName evidence="2">Alpha/beta hydrolase</fullName>
    </submittedName>
</protein>
<dbReference type="Proteomes" id="UP001597493">
    <property type="component" value="Unassembled WGS sequence"/>
</dbReference>
<keyword evidence="2" id="KW-0378">Hydrolase</keyword>
<dbReference type="InterPro" id="IPR022742">
    <property type="entry name" value="Hydrolase_4"/>
</dbReference>
<dbReference type="InterPro" id="IPR051044">
    <property type="entry name" value="MAG_DAG_Lipase"/>
</dbReference>
<feature type="domain" description="Serine aminopeptidase S33" evidence="1">
    <location>
        <begin position="28"/>
        <end position="257"/>
    </location>
</feature>
<evidence type="ECO:0000313" key="2">
    <source>
        <dbReference type="EMBL" id="MFD2661898.1"/>
    </source>
</evidence>
<dbReference type="EMBL" id="JBHUMY010000019">
    <property type="protein sequence ID" value="MFD2661898.1"/>
    <property type="molecule type" value="Genomic_DNA"/>
</dbReference>
<gene>
    <name evidence="2" type="ORF">ACFSW5_16710</name>
</gene>
<dbReference type="Pfam" id="PF12146">
    <property type="entry name" value="Hydrolase_4"/>
    <property type="match status" value="1"/>
</dbReference>
<dbReference type="RefSeq" id="WP_379275410.1">
    <property type="nucleotide sequence ID" value="NZ_JBHUGT010000033.1"/>
</dbReference>
<dbReference type="SUPFAM" id="SSF53474">
    <property type="entry name" value="alpha/beta-Hydrolases"/>
    <property type="match status" value="1"/>
</dbReference>